<sequence length="730" mass="80573">MLSPPDSIEAPVKRRAVRKGTRSCWECRRRKVKCRFGDPKDTTCINCIERETSCLSQRYPEGFSPTAQHGRPSPARDSRPQVPAPASVSSTRHGDPPDAFYPSISTRDLLDNSAVSHAHDIAAVANGASPGDDERPREQSVMPVDPSLSEEAVNHPYIAAQRKTTQERHAQISRHLFSLLPTHHLRSILAHESPGVTWALSFSHSRDDKMAGLVEPKWSLASANWPTSDAHPVIIARRLMQYAVCVQSLPPNFDSARFKLPPEAGTPTCEIIGRWVGAVSTLIANDDELVSCAEGIETLALLGMFQADSGHLRRAWMTNRRALSFCHLMGIGRPATRRPVRSCAGSNDPRAPPSMAVLWRRLNCADRYYSIILGLPVASQSDVFSHVGSSSWETPLDLLDAEHAVICKRIAERNDLPATSADARFMTQSIDQQMKLISDKMEGSWWKIPDFSPARINSPSFTPETLFRARVVTKLQVQHYTLLQLLHLPYLLQTQDDRQHQDSRKACKDASRAVLDRFLAFRTGNCMIMAGRPIDYATLIAGMTLPLTYLERIPGDAGEMAADRDLLERAILILRDMASYKHDRLAVESADTMHQLLPVMRGATRQGGQGPLRLKVPFLGTVVIKHTSPETANPSQTPASPLNMAGDGEGFGIHQLMSFSLEPDQFGLHAPGASDSLFGIGDGDEGLLAPSNLSADPDSWVFQGIDTVYWSMLDQSINEMPESQAFDFSL</sequence>
<dbReference type="InterPro" id="IPR001138">
    <property type="entry name" value="Zn2Cys6_DnaBD"/>
</dbReference>
<feature type="region of interest" description="Disordered" evidence="4">
    <location>
        <begin position="125"/>
        <end position="152"/>
    </location>
</feature>
<keyword evidence="1" id="KW-0805">Transcription regulation</keyword>
<dbReference type="GO" id="GO:0000981">
    <property type="term" value="F:DNA-binding transcription factor activity, RNA polymerase II-specific"/>
    <property type="evidence" value="ECO:0007669"/>
    <property type="project" value="InterPro"/>
</dbReference>
<dbReference type="AlphaFoldDB" id="A0A8K0X9D1"/>
<dbReference type="Pfam" id="PF00172">
    <property type="entry name" value="Zn_clus"/>
    <property type="match status" value="1"/>
</dbReference>
<dbReference type="SUPFAM" id="SSF57701">
    <property type="entry name" value="Zn2/Cys6 DNA-binding domain"/>
    <property type="match status" value="1"/>
</dbReference>
<evidence type="ECO:0000256" key="1">
    <source>
        <dbReference type="ARBA" id="ARBA00023015"/>
    </source>
</evidence>
<feature type="domain" description="Zn(2)-C6 fungal-type" evidence="5">
    <location>
        <begin position="23"/>
        <end position="54"/>
    </location>
</feature>
<dbReference type="InterPro" id="IPR036864">
    <property type="entry name" value="Zn2-C6_fun-type_DNA-bd_sf"/>
</dbReference>
<gene>
    <name evidence="6" type="ORF">B0T11DRAFT_24709</name>
</gene>
<dbReference type="EMBL" id="JAGPXD010000001">
    <property type="protein sequence ID" value="KAH7376876.1"/>
    <property type="molecule type" value="Genomic_DNA"/>
</dbReference>
<keyword evidence="7" id="KW-1185">Reference proteome</keyword>
<reference evidence="6" key="1">
    <citation type="journal article" date="2021" name="Nat. Commun.">
        <title>Genetic determinants of endophytism in the Arabidopsis root mycobiome.</title>
        <authorList>
            <person name="Mesny F."/>
            <person name="Miyauchi S."/>
            <person name="Thiergart T."/>
            <person name="Pickel B."/>
            <person name="Atanasova L."/>
            <person name="Karlsson M."/>
            <person name="Huettel B."/>
            <person name="Barry K.W."/>
            <person name="Haridas S."/>
            <person name="Chen C."/>
            <person name="Bauer D."/>
            <person name="Andreopoulos W."/>
            <person name="Pangilinan J."/>
            <person name="LaButti K."/>
            <person name="Riley R."/>
            <person name="Lipzen A."/>
            <person name="Clum A."/>
            <person name="Drula E."/>
            <person name="Henrissat B."/>
            <person name="Kohler A."/>
            <person name="Grigoriev I.V."/>
            <person name="Martin F.M."/>
            <person name="Hacquard S."/>
        </authorList>
    </citation>
    <scope>NUCLEOTIDE SEQUENCE</scope>
    <source>
        <strain evidence="6">MPI-CAGE-AT-0016</strain>
    </source>
</reference>
<evidence type="ECO:0000256" key="4">
    <source>
        <dbReference type="SAM" id="MobiDB-lite"/>
    </source>
</evidence>
<dbReference type="PANTHER" id="PTHR47840:SF1">
    <property type="entry name" value="ZN(II)2CYS6 TRANSCRIPTION FACTOR (EUROFUNG)"/>
    <property type="match status" value="1"/>
</dbReference>
<keyword evidence="3" id="KW-0539">Nucleus</keyword>
<evidence type="ECO:0000259" key="5">
    <source>
        <dbReference type="PROSITE" id="PS50048"/>
    </source>
</evidence>
<name>A0A8K0X9D1_9PEZI</name>
<dbReference type="PANTHER" id="PTHR47840">
    <property type="entry name" value="ZN(II)2CYS6 TRANSCRIPTION FACTOR (EUROFUNG)-RELATED"/>
    <property type="match status" value="1"/>
</dbReference>
<keyword evidence="2" id="KW-0804">Transcription</keyword>
<accession>A0A8K0X9D1</accession>
<dbReference type="Proteomes" id="UP000813385">
    <property type="component" value="Unassembled WGS sequence"/>
</dbReference>
<dbReference type="CDD" id="cd12148">
    <property type="entry name" value="fungal_TF_MHR"/>
    <property type="match status" value="1"/>
</dbReference>
<proteinExistence type="predicted"/>
<dbReference type="OrthoDB" id="5392779at2759"/>
<dbReference type="Gene3D" id="4.10.240.10">
    <property type="entry name" value="Zn(2)-C6 fungal-type DNA-binding domain"/>
    <property type="match status" value="1"/>
</dbReference>
<evidence type="ECO:0000256" key="2">
    <source>
        <dbReference type="ARBA" id="ARBA00023163"/>
    </source>
</evidence>
<feature type="region of interest" description="Disordered" evidence="4">
    <location>
        <begin position="58"/>
        <end position="104"/>
    </location>
</feature>
<dbReference type="PROSITE" id="PS50048">
    <property type="entry name" value="ZN2_CY6_FUNGAL_2"/>
    <property type="match status" value="1"/>
</dbReference>
<protein>
    <recommendedName>
        <fullName evidence="5">Zn(2)-C6 fungal-type domain-containing protein</fullName>
    </recommendedName>
</protein>
<evidence type="ECO:0000313" key="6">
    <source>
        <dbReference type="EMBL" id="KAH7376876.1"/>
    </source>
</evidence>
<dbReference type="CDD" id="cd00067">
    <property type="entry name" value="GAL4"/>
    <property type="match status" value="1"/>
</dbReference>
<dbReference type="PROSITE" id="PS00463">
    <property type="entry name" value="ZN2_CY6_FUNGAL_1"/>
    <property type="match status" value="1"/>
</dbReference>
<dbReference type="GO" id="GO:0008270">
    <property type="term" value="F:zinc ion binding"/>
    <property type="evidence" value="ECO:0007669"/>
    <property type="project" value="InterPro"/>
</dbReference>
<evidence type="ECO:0000313" key="7">
    <source>
        <dbReference type="Proteomes" id="UP000813385"/>
    </source>
</evidence>
<dbReference type="SMART" id="SM00066">
    <property type="entry name" value="GAL4"/>
    <property type="match status" value="1"/>
</dbReference>
<organism evidence="6 7">
    <name type="scientific">Plectosphaerella cucumerina</name>
    <dbReference type="NCBI Taxonomy" id="40658"/>
    <lineage>
        <taxon>Eukaryota</taxon>
        <taxon>Fungi</taxon>
        <taxon>Dikarya</taxon>
        <taxon>Ascomycota</taxon>
        <taxon>Pezizomycotina</taxon>
        <taxon>Sordariomycetes</taxon>
        <taxon>Hypocreomycetidae</taxon>
        <taxon>Glomerellales</taxon>
        <taxon>Plectosphaerellaceae</taxon>
        <taxon>Plectosphaerella</taxon>
    </lineage>
</organism>
<evidence type="ECO:0000256" key="3">
    <source>
        <dbReference type="ARBA" id="ARBA00023242"/>
    </source>
</evidence>
<comment type="caution">
    <text evidence="6">The sequence shown here is derived from an EMBL/GenBank/DDBJ whole genome shotgun (WGS) entry which is preliminary data.</text>
</comment>